<name>A0A6J4UTE0_9DEIN</name>
<evidence type="ECO:0000256" key="7">
    <source>
        <dbReference type="ARBA" id="ARBA00022989"/>
    </source>
</evidence>
<evidence type="ECO:0000256" key="9">
    <source>
        <dbReference type="SAM" id="Phobius"/>
    </source>
</evidence>
<dbReference type="FunFam" id="3.40.50.300:FF:000299">
    <property type="entry name" value="ABC transporter ATP-binding protein/permease"/>
    <property type="match status" value="1"/>
</dbReference>
<dbReference type="AlphaFoldDB" id="A0A6J4UTE0"/>
<dbReference type="PANTHER" id="PTHR43394:SF1">
    <property type="entry name" value="ATP-BINDING CASSETTE SUB-FAMILY B MEMBER 10, MITOCHONDRIAL"/>
    <property type="match status" value="1"/>
</dbReference>
<feature type="domain" description="ABC transporter" evidence="10">
    <location>
        <begin position="337"/>
        <end position="570"/>
    </location>
</feature>
<feature type="transmembrane region" description="Helical" evidence="9">
    <location>
        <begin position="21"/>
        <end position="42"/>
    </location>
</feature>
<dbReference type="InterPro" id="IPR003593">
    <property type="entry name" value="AAA+_ATPase"/>
</dbReference>
<dbReference type="SUPFAM" id="SSF52540">
    <property type="entry name" value="P-loop containing nucleoside triphosphate hydrolases"/>
    <property type="match status" value="1"/>
</dbReference>
<feature type="transmembrane region" description="Helical" evidence="9">
    <location>
        <begin position="245"/>
        <end position="267"/>
    </location>
</feature>
<dbReference type="EMBL" id="CADCWP010000022">
    <property type="protein sequence ID" value="CAA9557446.1"/>
    <property type="molecule type" value="Genomic_DNA"/>
</dbReference>
<evidence type="ECO:0000256" key="2">
    <source>
        <dbReference type="ARBA" id="ARBA00022448"/>
    </source>
</evidence>
<feature type="transmembrane region" description="Helical" evidence="9">
    <location>
        <begin position="136"/>
        <end position="155"/>
    </location>
</feature>
<reference evidence="12" key="1">
    <citation type="submission" date="2020-02" db="EMBL/GenBank/DDBJ databases">
        <authorList>
            <person name="Meier V. D."/>
        </authorList>
    </citation>
    <scope>NUCLEOTIDE SEQUENCE</scope>
    <source>
        <strain evidence="12">AVDCRST_MAG86</strain>
    </source>
</reference>
<dbReference type="InterPro" id="IPR017871">
    <property type="entry name" value="ABC_transporter-like_CS"/>
</dbReference>
<sequence length="595" mass="65071">MTLQRYTKLLGHYLRPQWRTAVLMAALLLVSIGLQLVVPQILRFFIDTAEAGGSLEALTRAALLFLGIAVSTQLLSAAATYYAADVGWTATNAMREDLARHCLGLDMSFHTSRTPGELIERIDGDVTALSNFFSQFSVRVLGGALMLAGILVILWLESAAVGIALTLFTVAVFIALFLTRNVAVAATKDERETSAQLFGFVEERLAGLDDLRANGGGDYAMQSFTRVAREFFYKGRRAWMKRSSIWMLSYGLFTVGDLITLGAAIYLYQQGSITLGTAYLFFQYMLMLEAPIEQITQQMQELQKAGAGIGRIDELFAMKSELPRGKDVALRSDALPLSFERLGFAYGDKRILDEVTFRLEAGKVLGLLGRTGSGKTTLTRLIFRLYDPTSGSVELGGVDTRDAAPESLRERVGMVTQEVQLFHATVRENLTFFSDDVPDARIEAVLRDLGLGGWLDGLEDGLDTTLAASGGGLSAGQAQLLAFARVFLKDPGLVILDEPSSRLDPATEQLLERAVDKLLQGRTAIIIAHRLETVKRADDILILKDGRILEHGARAALVRDRGSSFSQLLRAGGRTDMDDPEEIEDVLGDTLKEPA</sequence>
<evidence type="ECO:0000256" key="4">
    <source>
        <dbReference type="ARBA" id="ARBA00022692"/>
    </source>
</evidence>
<dbReference type="GO" id="GO:0005886">
    <property type="term" value="C:plasma membrane"/>
    <property type="evidence" value="ECO:0007669"/>
    <property type="project" value="UniProtKB-SubCell"/>
</dbReference>
<dbReference type="GO" id="GO:0015421">
    <property type="term" value="F:ABC-type oligopeptide transporter activity"/>
    <property type="evidence" value="ECO:0007669"/>
    <property type="project" value="TreeGrafter"/>
</dbReference>
<dbReference type="PROSITE" id="PS50929">
    <property type="entry name" value="ABC_TM1F"/>
    <property type="match status" value="1"/>
</dbReference>
<dbReference type="GO" id="GO:0016887">
    <property type="term" value="F:ATP hydrolysis activity"/>
    <property type="evidence" value="ECO:0007669"/>
    <property type="project" value="InterPro"/>
</dbReference>
<keyword evidence="3" id="KW-1003">Cell membrane</keyword>
<dbReference type="CDD" id="cd07346">
    <property type="entry name" value="ABC_6TM_exporters"/>
    <property type="match status" value="1"/>
</dbReference>
<dbReference type="PANTHER" id="PTHR43394">
    <property type="entry name" value="ATP-DEPENDENT PERMEASE MDL1, MITOCHONDRIAL"/>
    <property type="match status" value="1"/>
</dbReference>
<evidence type="ECO:0000256" key="1">
    <source>
        <dbReference type="ARBA" id="ARBA00004651"/>
    </source>
</evidence>
<keyword evidence="8 9" id="KW-0472">Membrane</keyword>
<keyword evidence="6 12" id="KW-0067">ATP-binding</keyword>
<feature type="transmembrane region" description="Helical" evidence="9">
    <location>
        <begin position="62"/>
        <end position="84"/>
    </location>
</feature>
<evidence type="ECO:0000256" key="3">
    <source>
        <dbReference type="ARBA" id="ARBA00022475"/>
    </source>
</evidence>
<gene>
    <name evidence="12" type="ORF">AVDCRST_MAG86-309</name>
</gene>
<dbReference type="InterPro" id="IPR011527">
    <property type="entry name" value="ABC1_TM_dom"/>
</dbReference>
<dbReference type="Gene3D" id="3.40.50.300">
    <property type="entry name" value="P-loop containing nucleotide triphosphate hydrolases"/>
    <property type="match status" value="1"/>
</dbReference>
<dbReference type="InterPro" id="IPR039421">
    <property type="entry name" value="Type_1_exporter"/>
</dbReference>
<dbReference type="InterPro" id="IPR027417">
    <property type="entry name" value="P-loop_NTPase"/>
</dbReference>
<accession>A0A6J4UTE0</accession>
<keyword evidence="4 9" id="KW-0812">Transmembrane</keyword>
<keyword evidence="2" id="KW-0813">Transport</keyword>
<proteinExistence type="predicted"/>
<evidence type="ECO:0000256" key="5">
    <source>
        <dbReference type="ARBA" id="ARBA00022741"/>
    </source>
</evidence>
<dbReference type="Gene3D" id="1.20.1560.10">
    <property type="entry name" value="ABC transporter type 1, transmembrane domain"/>
    <property type="match status" value="1"/>
</dbReference>
<dbReference type="GO" id="GO:0005524">
    <property type="term" value="F:ATP binding"/>
    <property type="evidence" value="ECO:0007669"/>
    <property type="project" value="UniProtKB-KW"/>
</dbReference>
<dbReference type="PROSITE" id="PS00211">
    <property type="entry name" value="ABC_TRANSPORTER_1"/>
    <property type="match status" value="1"/>
</dbReference>
<evidence type="ECO:0000256" key="6">
    <source>
        <dbReference type="ARBA" id="ARBA00022840"/>
    </source>
</evidence>
<comment type="subcellular location">
    <subcellularLocation>
        <location evidence="1">Cell membrane</location>
        <topology evidence="1">Multi-pass membrane protein</topology>
    </subcellularLocation>
</comment>
<dbReference type="SMART" id="SM00382">
    <property type="entry name" value="AAA"/>
    <property type="match status" value="1"/>
</dbReference>
<evidence type="ECO:0000259" key="10">
    <source>
        <dbReference type="PROSITE" id="PS50893"/>
    </source>
</evidence>
<keyword evidence="7 9" id="KW-1133">Transmembrane helix</keyword>
<dbReference type="Pfam" id="PF00005">
    <property type="entry name" value="ABC_tran"/>
    <property type="match status" value="1"/>
</dbReference>
<dbReference type="InterPro" id="IPR003439">
    <property type="entry name" value="ABC_transporter-like_ATP-bd"/>
</dbReference>
<keyword evidence="5" id="KW-0547">Nucleotide-binding</keyword>
<dbReference type="PROSITE" id="PS50893">
    <property type="entry name" value="ABC_TRANSPORTER_2"/>
    <property type="match status" value="1"/>
</dbReference>
<dbReference type="Pfam" id="PF00664">
    <property type="entry name" value="ABC_membrane"/>
    <property type="match status" value="1"/>
</dbReference>
<dbReference type="InterPro" id="IPR036640">
    <property type="entry name" value="ABC1_TM_sf"/>
</dbReference>
<organism evidence="12">
    <name type="scientific">uncultured Truepera sp</name>
    <dbReference type="NCBI Taxonomy" id="543023"/>
    <lineage>
        <taxon>Bacteria</taxon>
        <taxon>Thermotogati</taxon>
        <taxon>Deinococcota</taxon>
        <taxon>Deinococci</taxon>
        <taxon>Trueperales</taxon>
        <taxon>Trueperaceae</taxon>
        <taxon>Truepera</taxon>
        <taxon>environmental samples</taxon>
    </lineage>
</organism>
<feature type="domain" description="ABC transmembrane type-1" evidence="11">
    <location>
        <begin position="22"/>
        <end position="304"/>
    </location>
</feature>
<evidence type="ECO:0000256" key="8">
    <source>
        <dbReference type="ARBA" id="ARBA00023136"/>
    </source>
</evidence>
<protein>
    <submittedName>
        <fullName evidence="12">Heterodimeric efflux ABC transporter, permease/ATP-binding subunit 1</fullName>
    </submittedName>
</protein>
<evidence type="ECO:0000259" key="11">
    <source>
        <dbReference type="PROSITE" id="PS50929"/>
    </source>
</evidence>
<dbReference type="SUPFAM" id="SSF90123">
    <property type="entry name" value="ABC transporter transmembrane region"/>
    <property type="match status" value="1"/>
</dbReference>
<evidence type="ECO:0000313" key="12">
    <source>
        <dbReference type="EMBL" id="CAA9557446.1"/>
    </source>
</evidence>
<feature type="transmembrane region" description="Helical" evidence="9">
    <location>
        <begin position="161"/>
        <end position="178"/>
    </location>
</feature>